<dbReference type="RefSeq" id="WP_155600353.1">
    <property type="nucleotide sequence ID" value="NZ_RCNR01000028.1"/>
</dbReference>
<feature type="transmembrane region" description="Helical" evidence="1">
    <location>
        <begin position="41"/>
        <end position="59"/>
    </location>
</feature>
<evidence type="ECO:0000313" key="3">
    <source>
        <dbReference type="Proteomes" id="UP000540519"/>
    </source>
</evidence>
<protein>
    <submittedName>
        <fullName evidence="2">Uncharacterized protein</fullName>
    </submittedName>
</protein>
<keyword evidence="1" id="KW-0812">Transmembrane</keyword>
<name>A0A7X2ZV53_9FLAO</name>
<reference evidence="2 3" key="1">
    <citation type="journal article" date="2019" name="Mar. Drugs">
        <title>Comparative Genomics and CAZyme Genome Repertoires of Marine Zobellia amurskyensis KMM 3526(T) and Zobellia laminariae KMM 3676(T).</title>
        <authorList>
            <person name="Chernysheva N."/>
            <person name="Bystritskaya E."/>
            <person name="Stenkova A."/>
            <person name="Golovkin I."/>
            <person name="Nedashkovskaya O."/>
            <person name="Isaeva M."/>
        </authorList>
    </citation>
    <scope>NUCLEOTIDE SEQUENCE [LARGE SCALE GENOMIC DNA]</scope>
    <source>
        <strain evidence="2 3">KMM 3526</strain>
    </source>
</reference>
<feature type="transmembrane region" description="Helical" evidence="1">
    <location>
        <begin position="7"/>
        <end position="29"/>
    </location>
</feature>
<dbReference type="AlphaFoldDB" id="A0A7X2ZV53"/>
<evidence type="ECO:0000313" key="2">
    <source>
        <dbReference type="EMBL" id="MUH36939.1"/>
    </source>
</evidence>
<keyword evidence="1" id="KW-1133">Transmembrane helix</keyword>
<keyword evidence="1" id="KW-0472">Membrane</keyword>
<feature type="transmembrane region" description="Helical" evidence="1">
    <location>
        <begin position="97"/>
        <end position="120"/>
    </location>
</feature>
<gene>
    <name evidence="2" type="ORF">D9O36_13885</name>
</gene>
<proteinExistence type="predicted"/>
<organism evidence="2 3">
    <name type="scientific">Zobellia amurskyensis</name>
    <dbReference type="NCBI Taxonomy" id="248905"/>
    <lineage>
        <taxon>Bacteria</taxon>
        <taxon>Pseudomonadati</taxon>
        <taxon>Bacteroidota</taxon>
        <taxon>Flavobacteriia</taxon>
        <taxon>Flavobacteriales</taxon>
        <taxon>Flavobacteriaceae</taxon>
        <taxon>Zobellia</taxon>
    </lineage>
</organism>
<accession>A0A7X2ZV53</accession>
<evidence type="ECO:0000256" key="1">
    <source>
        <dbReference type="SAM" id="Phobius"/>
    </source>
</evidence>
<keyword evidence="3" id="KW-1185">Reference proteome</keyword>
<dbReference type="OrthoDB" id="840428at2"/>
<dbReference type="Proteomes" id="UP000540519">
    <property type="component" value="Unassembled WGS sequence"/>
</dbReference>
<comment type="caution">
    <text evidence="2">The sequence shown here is derived from an EMBL/GenBank/DDBJ whole genome shotgun (WGS) entry which is preliminary data.</text>
</comment>
<sequence>MTTSRLLSIVYGAFVWILGVSVYLLSFSFPLLDNVELQSSIALFLGIIPSACLGTYLFYKKGRMRPCVLALTFVLIATILDIFITVPVFIIPTGGSYATFFGDPMFFIIIVEFFFTVVYFRKYTLQKTAS</sequence>
<feature type="transmembrane region" description="Helical" evidence="1">
    <location>
        <begin position="68"/>
        <end position="91"/>
    </location>
</feature>
<dbReference type="EMBL" id="RCNR01000028">
    <property type="protein sequence ID" value="MUH36939.1"/>
    <property type="molecule type" value="Genomic_DNA"/>
</dbReference>